<dbReference type="PROSITE" id="PS51257">
    <property type="entry name" value="PROKAR_LIPOPROTEIN"/>
    <property type="match status" value="1"/>
</dbReference>
<evidence type="ECO:0000313" key="3">
    <source>
        <dbReference type="Proteomes" id="UP001597319"/>
    </source>
</evidence>
<evidence type="ECO:0000256" key="1">
    <source>
        <dbReference type="SAM" id="SignalP"/>
    </source>
</evidence>
<feature type="signal peptide" evidence="1">
    <location>
        <begin position="1"/>
        <end position="22"/>
    </location>
</feature>
<dbReference type="RefSeq" id="WP_378289465.1">
    <property type="nucleotide sequence ID" value="NZ_JBHULE010000002.1"/>
</dbReference>
<sequence>MRKLMILSLVALSFLGCNQNSHQPPTHNFTVQRLIIINDNNEILMSREENVWATPSLIYNKRQYLKEALDSLSNAYGVKIADLELRGKFSYKYDYHPYATLRDYFVARYVSGEIKIPEGLAEAKWMPIPEAIEKNSVTSIKEITKQIIEFPDVVWGGSFMVSHVGDHHPTKLVEPFYPLFRSEKKN</sequence>
<organism evidence="2 3">
    <name type="scientific">Aquimarina rubra</name>
    <dbReference type="NCBI Taxonomy" id="1920033"/>
    <lineage>
        <taxon>Bacteria</taxon>
        <taxon>Pseudomonadati</taxon>
        <taxon>Bacteroidota</taxon>
        <taxon>Flavobacteriia</taxon>
        <taxon>Flavobacteriales</taxon>
        <taxon>Flavobacteriaceae</taxon>
        <taxon>Aquimarina</taxon>
    </lineage>
</organism>
<dbReference type="SUPFAM" id="SSF55811">
    <property type="entry name" value="Nudix"/>
    <property type="match status" value="1"/>
</dbReference>
<comment type="caution">
    <text evidence="2">The sequence shown here is derived from an EMBL/GenBank/DDBJ whole genome shotgun (WGS) entry which is preliminary data.</text>
</comment>
<accession>A0ABW5LCL4</accession>
<dbReference type="EMBL" id="JBHULE010000002">
    <property type="protein sequence ID" value="MFD2561614.1"/>
    <property type="molecule type" value="Genomic_DNA"/>
</dbReference>
<keyword evidence="2" id="KW-0378">Hydrolase</keyword>
<dbReference type="GO" id="GO:0016787">
    <property type="term" value="F:hydrolase activity"/>
    <property type="evidence" value="ECO:0007669"/>
    <property type="project" value="UniProtKB-KW"/>
</dbReference>
<protein>
    <submittedName>
        <fullName evidence="2">NUDIX hydrolase</fullName>
    </submittedName>
</protein>
<dbReference type="Proteomes" id="UP001597319">
    <property type="component" value="Unassembled WGS sequence"/>
</dbReference>
<proteinExistence type="predicted"/>
<evidence type="ECO:0000313" key="2">
    <source>
        <dbReference type="EMBL" id="MFD2561614.1"/>
    </source>
</evidence>
<name>A0ABW5LCL4_9FLAO</name>
<reference evidence="3" key="1">
    <citation type="journal article" date="2019" name="Int. J. Syst. Evol. Microbiol.">
        <title>The Global Catalogue of Microorganisms (GCM) 10K type strain sequencing project: providing services to taxonomists for standard genome sequencing and annotation.</title>
        <authorList>
            <consortium name="The Broad Institute Genomics Platform"/>
            <consortium name="The Broad Institute Genome Sequencing Center for Infectious Disease"/>
            <person name="Wu L."/>
            <person name="Ma J."/>
        </authorList>
    </citation>
    <scope>NUCLEOTIDE SEQUENCE [LARGE SCALE GENOMIC DNA]</scope>
    <source>
        <strain evidence="3">KCTC 52274</strain>
    </source>
</reference>
<dbReference type="InterPro" id="IPR015797">
    <property type="entry name" value="NUDIX_hydrolase-like_dom_sf"/>
</dbReference>
<gene>
    <name evidence="2" type="ORF">ACFSR1_02960</name>
</gene>
<keyword evidence="1" id="KW-0732">Signal</keyword>
<dbReference type="Gene3D" id="3.90.79.10">
    <property type="entry name" value="Nucleoside Triphosphate Pyrophosphohydrolase"/>
    <property type="match status" value="1"/>
</dbReference>
<feature type="chain" id="PRO_5047344951" evidence="1">
    <location>
        <begin position="23"/>
        <end position="186"/>
    </location>
</feature>
<keyword evidence="3" id="KW-1185">Reference proteome</keyword>